<gene>
    <name evidence="2" type="ordered locus">Fraau_2304</name>
</gene>
<organism evidence="2 3">
    <name type="scientific">Frateuria aurantia (strain ATCC 33424 / DSM 6220 / KCTC 2777 / LMG 1558 / NBRC 3245 / NCIMB 13370)</name>
    <name type="common">Acetobacter aurantius</name>
    <dbReference type="NCBI Taxonomy" id="767434"/>
    <lineage>
        <taxon>Bacteria</taxon>
        <taxon>Pseudomonadati</taxon>
        <taxon>Pseudomonadota</taxon>
        <taxon>Gammaproteobacteria</taxon>
        <taxon>Lysobacterales</taxon>
        <taxon>Rhodanobacteraceae</taxon>
        <taxon>Frateuria</taxon>
    </lineage>
</organism>
<dbReference type="EMBL" id="CP003350">
    <property type="protein sequence ID" value="AFC86672.1"/>
    <property type="molecule type" value="Genomic_DNA"/>
</dbReference>
<sequence length="120" mass="13096">MSSPVDRAAFNVEQGSSLLFHGGLLLILLGRMAFALVWPMHALDWYLTVPAAACSLWALIQCRRKPGMRWAALAFGVISQALPIALRRPDMLILMLGGAIPVLIMAGMVMALIRGKPRRS</sequence>
<protein>
    <submittedName>
        <fullName evidence="2">Uncharacterized protein</fullName>
    </submittedName>
</protein>
<feature type="transmembrane region" description="Helical" evidence="1">
    <location>
        <begin position="92"/>
        <end position="113"/>
    </location>
</feature>
<keyword evidence="1" id="KW-0472">Membrane</keyword>
<name>H8L5L8_FRAAD</name>
<feature type="transmembrane region" description="Helical" evidence="1">
    <location>
        <begin position="18"/>
        <end position="37"/>
    </location>
</feature>
<keyword evidence="1" id="KW-0812">Transmembrane</keyword>
<accession>H8L5L8</accession>
<dbReference type="HOGENOM" id="CLU_2046224_0_0_6"/>
<feature type="transmembrane region" description="Helical" evidence="1">
    <location>
        <begin position="67"/>
        <end position="86"/>
    </location>
</feature>
<dbReference type="OrthoDB" id="5954921at2"/>
<keyword evidence="1" id="KW-1133">Transmembrane helix</keyword>
<dbReference type="Proteomes" id="UP000005234">
    <property type="component" value="Chromosome"/>
</dbReference>
<reference evidence="2" key="1">
    <citation type="submission" date="2012-02" db="EMBL/GenBank/DDBJ databases">
        <title>The complete genome of Frateuria aurantia DSM 6220.</title>
        <authorList>
            <consortium name="US DOE Joint Genome Institute (JGI-PGF)"/>
            <person name="Lucas S."/>
            <person name="Copeland A."/>
            <person name="Lapidus A."/>
            <person name="Glavina del Rio T."/>
            <person name="Dalin E."/>
            <person name="Tice H."/>
            <person name="Bruce D."/>
            <person name="Goodwin L."/>
            <person name="Pitluck S."/>
            <person name="Peters L."/>
            <person name="Ovchinnikova G."/>
            <person name="Teshima H."/>
            <person name="Kyrpides N."/>
            <person name="Mavromatis K."/>
            <person name="Ivanova N."/>
            <person name="Brettin T."/>
            <person name="Detter J.C."/>
            <person name="Han C."/>
            <person name="Larimer F."/>
            <person name="Land M."/>
            <person name="Hauser L."/>
            <person name="Markowitz V."/>
            <person name="Cheng J.-F."/>
            <person name="Hugenholtz P."/>
            <person name="Woyke T."/>
            <person name="Wu D."/>
            <person name="Brambilla E."/>
            <person name="Klenk H.-P."/>
            <person name="Eisen J.A."/>
        </authorList>
    </citation>
    <scope>NUCLEOTIDE SEQUENCE</scope>
    <source>
        <strain evidence="2">DSM 6220</strain>
    </source>
</reference>
<feature type="transmembrane region" description="Helical" evidence="1">
    <location>
        <begin position="43"/>
        <end position="60"/>
    </location>
</feature>
<evidence type="ECO:0000313" key="3">
    <source>
        <dbReference type="Proteomes" id="UP000005234"/>
    </source>
</evidence>
<dbReference type="RefSeq" id="WP_014403675.1">
    <property type="nucleotide sequence ID" value="NC_017033.1"/>
</dbReference>
<dbReference type="KEGG" id="fau:Fraau_2304"/>
<dbReference type="STRING" id="767434.Fraau_2304"/>
<evidence type="ECO:0000256" key="1">
    <source>
        <dbReference type="SAM" id="Phobius"/>
    </source>
</evidence>
<dbReference type="AlphaFoldDB" id="H8L5L8"/>
<evidence type="ECO:0000313" key="2">
    <source>
        <dbReference type="EMBL" id="AFC86672.1"/>
    </source>
</evidence>
<proteinExistence type="predicted"/>
<keyword evidence="3" id="KW-1185">Reference proteome</keyword>